<evidence type="ECO:0000313" key="3">
    <source>
        <dbReference type="Ensembl" id="ENSGMOP00000060992.1"/>
    </source>
</evidence>
<dbReference type="OMA" id="WEGYIFS"/>
<organism evidence="3 4">
    <name type="scientific">Gadus morhua</name>
    <name type="common">Atlantic cod</name>
    <dbReference type="NCBI Taxonomy" id="8049"/>
    <lineage>
        <taxon>Eukaryota</taxon>
        <taxon>Metazoa</taxon>
        <taxon>Chordata</taxon>
        <taxon>Craniata</taxon>
        <taxon>Vertebrata</taxon>
        <taxon>Euteleostomi</taxon>
        <taxon>Actinopterygii</taxon>
        <taxon>Neopterygii</taxon>
        <taxon>Teleostei</taxon>
        <taxon>Neoteleostei</taxon>
        <taxon>Acanthomorphata</taxon>
        <taxon>Zeiogadaria</taxon>
        <taxon>Gadariae</taxon>
        <taxon>Gadiformes</taxon>
        <taxon>Gadoidei</taxon>
        <taxon>Gadidae</taxon>
        <taxon>Gadus</taxon>
    </lineage>
</organism>
<keyword evidence="1" id="KW-0489">Methyltransferase</keyword>
<dbReference type="InterPro" id="IPR019410">
    <property type="entry name" value="Methyltransf_16"/>
</dbReference>
<keyword evidence="1" id="KW-0808">Transferase</keyword>
<dbReference type="Proteomes" id="UP000694546">
    <property type="component" value="Chromosome 14"/>
</dbReference>
<accession>A0A8C5FTY3</accession>
<dbReference type="PANTHER" id="PTHR14614:SF1">
    <property type="entry name" value="METHYLTRANSFERASE-LIKE PROTEIN 21E PSEUDOGENE-RELATED"/>
    <property type="match status" value="1"/>
</dbReference>
<dbReference type="AlphaFoldDB" id="A0A8C5FTY3"/>
<dbReference type="GO" id="GO:0008168">
    <property type="term" value="F:methyltransferase activity"/>
    <property type="evidence" value="ECO:0007669"/>
    <property type="project" value="UniProtKB-KW"/>
</dbReference>
<evidence type="ECO:0000256" key="2">
    <source>
        <dbReference type="ARBA" id="ARBA00022691"/>
    </source>
</evidence>
<proteinExistence type="predicted"/>
<dbReference type="GeneTree" id="ENSGT00940000159229"/>
<evidence type="ECO:0000256" key="1">
    <source>
        <dbReference type="ARBA" id="ARBA00022603"/>
    </source>
</evidence>
<dbReference type="SUPFAM" id="SSF53335">
    <property type="entry name" value="S-adenosyl-L-methionine-dependent methyltransferases"/>
    <property type="match status" value="1"/>
</dbReference>
<dbReference type="GO" id="GO:0032259">
    <property type="term" value="P:methylation"/>
    <property type="evidence" value="ECO:0007669"/>
    <property type="project" value="UniProtKB-KW"/>
</dbReference>
<reference evidence="3" key="1">
    <citation type="submission" date="2025-08" db="UniProtKB">
        <authorList>
            <consortium name="Ensembl"/>
        </authorList>
    </citation>
    <scope>IDENTIFICATION</scope>
</reference>
<sequence length="241" mass="27107">MESCSALDTQGGGDGGADGIAVAADAELAASIMAHHSQPSLILNQVWEGFSFAGKQIRIKESTDLYGAVLWPSAIVLCHFLENNLDKYSMADKNVMELGAGTGLATIVSSLLGAKVTSTDLPEILANLTYNVQRNTKDHCRYTPVVTELSWGQQLEERFPRSTHHYDYVLAADVVYHHPFLQELLETLEHLCQPGTQVLWAMRFRMDIENRFVERFQQRFSMELLYDLPSLNIKLYRGWKP</sequence>
<reference evidence="3" key="2">
    <citation type="submission" date="2025-09" db="UniProtKB">
        <authorList>
            <consortium name="Ensembl"/>
        </authorList>
    </citation>
    <scope>IDENTIFICATION</scope>
</reference>
<dbReference type="Pfam" id="PF10294">
    <property type="entry name" value="Methyltransf_16"/>
    <property type="match status" value="1"/>
</dbReference>
<dbReference type="CDD" id="cd02440">
    <property type="entry name" value="AdoMet_MTases"/>
    <property type="match status" value="1"/>
</dbReference>
<gene>
    <name evidence="3" type="primary">mettl21e</name>
</gene>
<dbReference type="Gene3D" id="3.40.50.150">
    <property type="entry name" value="Vaccinia Virus protein VP39"/>
    <property type="match status" value="1"/>
</dbReference>
<keyword evidence="4" id="KW-1185">Reference proteome</keyword>
<evidence type="ECO:0000313" key="4">
    <source>
        <dbReference type="Proteomes" id="UP000694546"/>
    </source>
</evidence>
<dbReference type="PANTHER" id="PTHR14614">
    <property type="entry name" value="HEPATOCELLULAR CARCINOMA-ASSOCIATED ANTIGEN"/>
    <property type="match status" value="1"/>
</dbReference>
<dbReference type="Ensembl" id="ENSGMOT00000046344.1">
    <property type="protein sequence ID" value="ENSGMOP00000060992.1"/>
    <property type="gene ID" value="ENSGMOG00000030760.1"/>
</dbReference>
<name>A0A8C5FTY3_GADMO</name>
<dbReference type="InterPro" id="IPR029063">
    <property type="entry name" value="SAM-dependent_MTases_sf"/>
</dbReference>
<protein>
    <submittedName>
        <fullName evidence="3">Methyltransferase like 21e</fullName>
    </submittedName>
</protein>
<keyword evidence="2" id="KW-0949">S-adenosyl-L-methionine</keyword>